<feature type="compositionally biased region" description="Basic and acidic residues" evidence="2">
    <location>
        <begin position="142"/>
        <end position="154"/>
    </location>
</feature>
<keyword evidence="1" id="KW-0010">Activator</keyword>
<dbReference type="GO" id="GO:0003677">
    <property type="term" value="F:DNA binding"/>
    <property type="evidence" value="ECO:0007669"/>
    <property type="project" value="InterPro"/>
</dbReference>
<feature type="region of interest" description="Disordered" evidence="2">
    <location>
        <begin position="86"/>
        <end position="161"/>
    </location>
</feature>
<evidence type="ECO:0000313" key="5">
    <source>
        <dbReference type="Proteomes" id="UP000523447"/>
    </source>
</evidence>
<evidence type="ECO:0000259" key="3">
    <source>
        <dbReference type="Pfam" id="PF02805"/>
    </source>
</evidence>
<evidence type="ECO:0000256" key="2">
    <source>
        <dbReference type="SAM" id="MobiDB-lite"/>
    </source>
</evidence>
<evidence type="ECO:0000313" key="4">
    <source>
        <dbReference type="EMBL" id="NKY86703.1"/>
    </source>
</evidence>
<dbReference type="GO" id="GO:0008270">
    <property type="term" value="F:zinc ion binding"/>
    <property type="evidence" value="ECO:0007669"/>
    <property type="project" value="InterPro"/>
</dbReference>
<dbReference type="Proteomes" id="UP000523447">
    <property type="component" value="Unassembled WGS sequence"/>
</dbReference>
<proteinExistence type="predicted"/>
<dbReference type="GO" id="GO:0006355">
    <property type="term" value="P:regulation of DNA-templated transcription"/>
    <property type="evidence" value="ECO:0007669"/>
    <property type="project" value="InterPro"/>
</dbReference>
<gene>
    <name evidence="4" type="ORF">HGA07_13805</name>
</gene>
<dbReference type="Gene3D" id="3.40.10.10">
    <property type="entry name" value="DNA Methylphosphotriester Repair Domain"/>
    <property type="match status" value="1"/>
</dbReference>
<name>A0A7X6LY49_9NOCA</name>
<dbReference type="AlphaFoldDB" id="A0A7X6LY49"/>
<comment type="caution">
    <text evidence="4">The sequence shown here is derived from an EMBL/GenBank/DDBJ whole genome shotgun (WGS) entry which is preliminary data.</text>
</comment>
<dbReference type="Pfam" id="PF02805">
    <property type="entry name" value="Ada_Zn_binding"/>
    <property type="match status" value="1"/>
</dbReference>
<organism evidence="4 5">
    <name type="scientific">Nocardia veterana</name>
    <dbReference type="NCBI Taxonomy" id="132249"/>
    <lineage>
        <taxon>Bacteria</taxon>
        <taxon>Bacillati</taxon>
        <taxon>Actinomycetota</taxon>
        <taxon>Actinomycetes</taxon>
        <taxon>Mycobacteriales</taxon>
        <taxon>Nocardiaceae</taxon>
        <taxon>Nocardia</taxon>
    </lineage>
</organism>
<keyword evidence="5" id="KW-1185">Reference proteome</keyword>
<dbReference type="GO" id="GO:0006281">
    <property type="term" value="P:DNA repair"/>
    <property type="evidence" value="ECO:0007669"/>
    <property type="project" value="InterPro"/>
</dbReference>
<dbReference type="InterPro" id="IPR035451">
    <property type="entry name" value="Ada-like_dom_sf"/>
</dbReference>
<dbReference type="EMBL" id="JAAXPE010000012">
    <property type="protein sequence ID" value="NKY86703.1"/>
    <property type="molecule type" value="Genomic_DNA"/>
</dbReference>
<dbReference type="GO" id="GO:0008168">
    <property type="term" value="F:methyltransferase activity"/>
    <property type="evidence" value="ECO:0007669"/>
    <property type="project" value="InterPro"/>
</dbReference>
<reference evidence="4 5" key="1">
    <citation type="submission" date="2020-04" db="EMBL/GenBank/DDBJ databases">
        <title>MicrobeNet Type strains.</title>
        <authorList>
            <person name="Nicholson A.C."/>
        </authorList>
    </citation>
    <scope>NUCLEOTIDE SEQUENCE [LARGE SCALE GENOMIC DNA]</scope>
    <source>
        <strain evidence="4 5">DSM 44445</strain>
    </source>
</reference>
<dbReference type="InterPro" id="IPR004026">
    <property type="entry name" value="Ada_DNA_repair_Zn-bd"/>
</dbReference>
<evidence type="ECO:0000256" key="1">
    <source>
        <dbReference type="ARBA" id="ARBA00023159"/>
    </source>
</evidence>
<protein>
    <recommendedName>
        <fullName evidence="3">Ada DNA repair metal-binding domain-containing protein</fullName>
    </recommendedName>
</protein>
<sequence length="161" mass="17464">MNPVARRYLLLGPDGRPYRSVAPGTLGGHRRQRIYGRLDCPAALRALERGHYARYRVFFADEPTAVAAGYRPCARCLPAAYRRWKDSASGPHRAEAGPGTGSATALSPPDGRALRADVPVHQLQCGQQDQREPGGQVVTGRGPEDREAAEDRHFQPGAPGQ</sequence>
<dbReference type="SUPFAM" id="SSF57884">
    <property type="entry name" value="Ada DNA repair protein, N-terminal domain (N-Ada 10)"/>
    <property type="match status" value="1"/>
</dbReference>
<feature type="domain" description="Ada DNA repair metal-binding" evidence="3">
    <location>
        <begin position="28"/>
        <end position="78"/>
    </location>
</feature>
<accession>A0A7X6LY49</accession>